<dbReference type="Pfam" id="PF02481">
    <property type="entry name" value="DNA_processg_A"/>
    <property type="match status" value="1"/>
</dbReference>
<dbReference type="EMBL" id="RBXX01000002">
    <property type="protein sequence ID" value="RKT86415.1"/>
    <property type="molecule type" value="Genomic_DNA"/>
</dbReference>
<name>A0A1I5AZ41_9PSEU</name>
<gene>
    <name evidence="3" type="ORF">ATL45_4782</name>
    <name evidence="4" type="ORF">SAMN05421805_10656</name>
</gene>
<dbReference type="EMBL" id="FOUP01000006">
    <property type="protein sequence ID" value="SFN67725.1"/>
    <property type="molecule type" value="Genomic_DNA"/>
</dbReference>
<evidence type="ECO:0000313" key="4">
    <source>
        <dbReference type="EMBL" id="SFN67725.1"/>
    </source>
</evidence>
<dbReference type="PANTHER" id="PTHR43022">
    <property type="entry name" value="PROTEIN SMF"/>
    <property type="match status" value="1"/>
</dbReference>
<feature type="domain" description="Smf/DprA SLOG" evidence="2">
    <location>
        <begin position="71"/>
        <end position="286"/>
    </location>
</feature>
<dbReference type="AlphaFoldDB" id="A0A1I5AZ41"/>
<dbReference type="PANTHER" id="PTHR43022:SF1">
    <property type="entry name" value="PROTEIN SMF"/>
    <property type="match status" value="1"/>
</dbReference>
<dbReference type="InterPro" id="IPR003488">
    <property type="entry name" value="DprA"/>
</dbReference>
<dbReference type="STRING" id="455193.SAMN05421805_10656"/>
<evidence type="ECO:0000256" key="1">
    <source>
        <dbReference type="ARBA" id="ARBA00006525"/>
    </source>
</evidence>
<keyword evidence="6" id="KW-1185">Reference proteome</keyword>
<protein>
    <submittedName>
        <fullName evidence="4">DNA processing protein</fullName>
    </submittedName>
</protein>
<reference evidence="4 5" key="1">
    <citation type="submission" date="2016-10" db="EMBL/GenBank/DDBJ databases">
        <authorList>
            <person name="de Groot N.N."/>
        </authorList>
    </citation>
    <scope>NUCLEOTIDE SEQUENCE [LARGE SCALE GENOMIC DNA]</scope>
    <source>
        <strain evidence="4 5">CPCC 201259</strain>
    </source>
</reference>
<sequence length="290" mass="29674">MNSLAARAFLLRATEPPAPAVDAFVAAHGPVDAVERIQAGAVPRSVLHEIRDLKPRIDEDLAEVEAGHYRLLTPEDPDWPHGALRGLTEQGLGAPLALWVRGSASLAASTRSAVSVVGSRAASEYGEHVATVLGTDLAEADVTVLTSGAYGVDGAACRGALLGSVPPIAVLACGVDIAYPQGHASLLESVAHSGMLISEYPPGTEPSRARFTARGRLLAALGVATVVVEAGRRSGVLPIARTAAAMGRRVYGVPGPITSATSAGVIDLLCTGVATPIAATEHIISQEGIR</sequence>
<dbReference type="Proteomes" id="UP000199398">
    <property type="component" value="Unassembled WGS sequence"/>
</dbReference>
<accession>A0A1I5AZ41</accession>
<evidence type="ECO:0000259" key="2">
    <source>
        <dbReference type="Pfam" id="PF02481"/>
    </source>
</evidence>
<evidence type="ECO:0000313" key="6">
    <source>
        <dbReference type="Proteomes" id="UP000270697"/>
    </source>
</evidence>
<organism evidence="4 5">
    <name type="scientific">Saccharopolyspora antimicrobica</name>
    <dbReference type="NCBI Taxonomy" id="455193"/>
    <lineage>
        <taxon>Bacteria</taxon>
        <taxon>Bacillati</taxon>
        <taxon>Actinomycetota</taxon>
        <taxon>Actinomycetes</taxon>
        <taxon>Pseudonocardiales</taxon>
        <taxon>Pseudonocardiaceae</taxon>
        <taxon>Saccharopolyspora</taxon>
    </lineage>
</organism>
<proteinExistence type="inferred from homology"/>
<comment type="similarity">
    <text evidence="1">Belongs to the DprA/Smf family.</text>
</comment>
<dbReference type="SUPFAM" id="SSF102405">
    <property type="entry name" value="MCP/YpsA-like"/>
    <property type="match status" value="1"/>
</dbReference>
<dbReference type="Proteomes" id="UP000270697">
    <property type="component" value="Unassembled WGS sequence"/>
</dbReference>
<dbReference type="Gene3D" id="3.40.50.450">
    <property type="match status" value="1"/>
</dbReference>
<evidence type="ECO:0000313" key="3">
    <source>
        <dbReference type="EMBL" id="RKT86415.1"/>
    </source>
</evidence>
<reference evidence="3 6" key="2">
    <citation type="submission" date="2018-10" db="EMBL/GenBank/DDBJ databases">
        <title>Sequencing the genomes of 1000 actinobacteria strains.</title>
        <authorList>
            <person name="Klenk H.-P."/>
        </authorList>
    </citation>
    <scope>NUCLEOTIDE SEQUENCE [LARGE SCALE GENOMIC DNA]</scope>
    <source>
        <strain evidence="3 6">DSM 45119</strain>
    </source>
</reference>
<dbReference type="GO" id="GO:0009294">
    <property type="term" value="P:DNA-mediated transformation"/>
    <property type="evidence" value="ECO:0007669"/>
    <property type="project" value="InterPro"/>
</dbReference>
<evidence type="ECO:0000313" key="5">
    <source>
        <dbReference type="Proteomes" id="UP000199398"/>
    </source>
</evidence>
<dbReference type="InterPro" id="IPR057666">
    <property type="entry name" value="DrpA_SLOG"/>
</dbReference>